<keyword evidence="1" id="KW-0812">Transmembrane</keyword>
<keyword evidence="1" id="KW-1133">Transmembrane helix</keyword>
<proteinExistence type="predicted"/>
<reference evidence="2 3" key="1">
    <citation type="journal article" date="2024" name="G3 (Bethesda)">
        <title>Genome assembly of Hibiscus sabdariffa L. provides insights into metabolisms of medicinal natural products.</title>
        <authorList>
            <person name="Kim T."/>
        </authorList>
    </citation>
    <scope>NUCLEOTIDE SEQUENCE [LARGE SCALE GENOMIC DNA]</scope>
    <source>
        <strain evidence="2">TK-2024</strain>
        <tissue evidence="2">Old leaves</tissue>
    </source>
</reference>
<feature type="transmembrane region" description="Helical" evidence="1">
    <location>
        <begin position="42"/>
        <end position="65"/>
    </location>
</feature>
<keyword evidence="3" id="KW-1185">Reference proteome</keyword>
<protein>
    <submittedName>
        <fullName evidence="2">Uncharacterized protein</fullName>
    </submittedName>
</protein>
<evidence type="ECO:0000313" key="3">
    <source>
        <dbReference type="Proteomes" id="UP001396334"/>
    </source>
</evidence>
<sequence>MFISAPISAVKDKDKAQDVSLFPLYQKKEEIKEIHIKITKPLLVPLYFLLEAFGVCLFFSSIAMADEE</sequence>
<gene>
    <name evidence="2" type="ORF">V6N11_036529</name>
</gene>
<evidence type="ECO:0000256" key="1">
    <source>
        <dbReference type="SAM" id="Phobius"/>
    </source>
</evidence>
<comment type="caution">
    <text evidence="2">The sequence shown here is derived from an EMBL/GenBank/DDBJ whole genome shotgun (WGS) entry which is preliminary data.</text>
</comment>
<dbReference type="Proteomes" id="UP001396334">
    <property type="component" value="Unassembled WGS sequence"/>
</dbReference>
<dbReference type="EMBL" id="JBBPBN010000024">
    <property type="protein sequence ID" value="KAK9010011.1"/>
    <property type="molecule type" value="Genomic_DNA"/>
</dbReference>
<accession>A0ABR2RB77</accession>
<evidence type="ECO:0000313" key="2">
    <source>
        <dbReference type="EMBL" id="KAK9010011.1"/>
    </source>
</evidence>
<name>A0ABR2RB77_9ROSI</name>
<organism evidence="2 3">
    <name type="scientific">Hibiscus sabdariffa</name>
    <name type="common">roselle</name>
    <dbReference type="NCBI Taxonomy" id="183260"/>
    <lineage>
        <taxon>Eukaryota</taxon>
        <taxon>Viridiplantae</taxon>
        <taxon>Streptophyta</taxon>
        <taxon>Embryophyta</taxon>
        <taxon>Tracheophyta</taxon>
        <taxon>Spermatophyta</taxon>
        <taxon>Magnoliopsida</taxon>
        <taxon>eudicotyledons</taxon>
        <taxon>Gunneridae</taxon>
        <taxon>Pentapetalae</taxon>
        <taxon>rosids</taxon>
        <taxon>malvids</taxon>
        <taxon>Malvales</taxon>
        <taxon>Malvaceae</taxon>
        <taxon>Malvoideae</taxon>
        <taxon>Hibiscus</taxon>
    </lineage>
</organism>
<keyword evidence="1" id="KW-0472">Membrane</keyword>